<proteinExistence type="predicted"/>
<evidence type="ECO:0000313" key="4">
    <source>
        <dbReference type="Proteomes" id="UP001365128"/>
    </source>
</evidence>
<feature type="compositionally biased region" description="Basic and acidic residues" evidence="2">
    <location>
        <begin position="435"/>
        <end position="447"/>
    </location>
</feature>
<feature type="compositionally biased region" description="Polar residues" evidence="2">
    <location>
        <begin position="638"/>
        <end position="658"/>
    </location>
</feature>
<organism evidence="3 4">
    <name type="scientific">Phyllosticta citricarpa</name>
    <dbReference type="NCBI Taxonomy" id="55181"/>
    <lineage>
        <taxon>Eukaryota</taxon>
        <taxon>Fungi</taxon>
        <taxon>Dikarya</taxon>
        <taxon>Ascomycota</taxon>
        <taxon>Pezizomycotina</taxon>
        <taxon>Dothideomycetes</taxon>
        <taxon>Dothideomycetes incertae sedis</taxon>
        <taxon>Botryosphaeriales</taxon>
        <taxon>Phyllostictaceae</taxon>
        <taxon>Phyllosticta</taxon>
    </lineage>
</organism>
<accession>A0ABR1MM69</accession>
<sequence length="735" mass="82385">MPPHQESQEPNALEVIFTCDVCQASISDLYRSDDSATDFQDGRSEGSDRRVTSLWLTSCMHLTCGNHLEGGGAPFHPQGEHPQAPCPFCVTKNKDDRPRKLYAVRGWDKGSYDAAIPDVLFQAPPMQLDGQDMRMEALNFQYQSLLRYSTAVRRKYLVAEESKRKAAAAAKHSQAQLDALLAENNDLKSRVAVLEKDAAVAAKWSSKMPQITHYLSLWPKAMDEIETLRRQLQQLGYAVPRHDYSMKASQSARTGAVKERAEQQDFSSTASSNRKRKRSPASKGAMPPPTGLLRSNHYDVPIEYPSKDYSGRNNEQNIQTRRQPQVRSYENGMWNHHDREAAEVNLLAANLGRQTALDEEYTMSGANPQTSPQVTLRRESNPAAQNPRRHHKSDESTHRPSCLQVPETPRIAARKHNLQTGGNFTYQNGVSERQFTEENPHPSRHYEQNNSDIQSNGRPGMRGGQNFVQQRENLQQNSYNRRPLDNREALPGYTTPLPGRIRAPGSVRASKNGSSPFFKRNHHETSSTMPGLSANARIGSVSKNLQNVRMTPAQQGWDKPRTLNGLSFIQDPRGTSNEPLLSHRQSNAHNSNYDNYNTQAGTVRRTEDGFFKRPELPQQRLSSSYFQNAPAPAPPTQLPSSLQHASRAQLQPHLPQSSRDPRTVPPPSPAFADHEALRIIRSSSSRNAAATPSFYQNQIFDRGGAERAVANQAPPLQMESRGLFSSVGRRRSVRR</sequence>
<feature type="region of interest" description="Disordered" evidence="2">
    <location>
        <begin position="553"/>
        <end position="601"/>
    </location>
</feature>
<keyword evidence="4" id="KW-1185">Reference proteome</keyword>
<feature type="compositionally biased region" description="Polar residues" evidence="2">
    <location>
        <begin position="364"/>
        <end position="374"/>
    </location>
</feature>
<feature type="compositionally biased region" description="Polar residues" evidence="2">
    <location>
        <begin position="311"/>
        <end position="326"/>
    </location>
</feature>
<evidence type="ECO:0000313" key="3">
    <source>
        <dbReference type="EMBL" id="KAK7550746.1"/>
    </source>
</evidence>
<feature type="region of interest" description="Disordered" evidence="2">
    <location>
        <begin position="245"/>
        <end position="326"/>
    </location>
</feature>
<feature type="coiled-coil region" evidence="1">
    <location>
        <begin position="170"/>
        <end position="197"/>
    </location>
</feature>
<feature type="compositionally biased region" description="Polar residues" evidence="2">
    <location>
        <begin position="573"/>
        <end position="601"/>
    </location>
</feature>
<feature type="region of interest" description="Disordered" evidence="2">
    <location>
        <begin position="625"/>
        <end position="670"/>
    </location>
</feature>
<name>A0ABR1MM69_9PEZI</name>
<keyword evidence="1" id="KW-0175">Coiled coil</keyword>
<gene>
    <name evidence="3" type="ORF">IWX46DRAFT_422619</name>
</gene>
<evidence type="ECO:0000256" key="2">
    <source>
        <dbReference type="SAM" id="MobiDB-lite"/>
    </source>
</evidence>
<comment type="caution">
    <text evidence="3">The sequence shown here is derived from an EMBL/GenBank/DDBJ whole genome shotgun (WGS) entry which is preliminary data.</text>
</comment>
<feature type="compositionally biased region" description="Polar residues" evidence="2">
    <location>
        <begin position="448"/>
        <end position="457"/>
    </location>
</feature>
<feature type="region of interest" description="Disordered" evidence="2">
    <location>
        <begin position="706"/>
        <end position="735"/>
    </location>
</feature>
<protein>
    <recommendedName>
        <fullName evidence="5">RING-type domain-containing protein</fullName>
    </recommendedName>
</protein>
<evidence type="ECO:0008006" key="5">
    <source>
        <dbReference type="Google" id="ProtNLM"/>
    </source>
</evidence>
<feature type="region of interest" description="Disordered" evidence="2">
    <location>
        <begin position="478"/>
        <end position="534"/>
    </location>
</feature>
<feature type="region of interest" description="Disordered" evidence="2">
    <location>
        <begin position="362"/>
        <end position="406"/>
    </location>
</feature>
<reference evidence="3 4" key="1">
    <citation type="submission" date="2024-04" db="EMBL/GenBank/DDBJ databases">
        <title>Phyllosticta paracitricarpa is synonymous to the EU quarantine fungus P. citricarpa based on phylogenomic analyses.</title>
        <authorList>
            <consortium name="Lawrence Berkeley National Laboratory"/>
            <person name="Van Ingen-Buijs V.A."/>
            <person name="Van Westerhoven A.C."/>
            <person name="Haridas S."/>
            <person name="Skiadas P."/>
            <person name="Martin F."/>
            <person name="Groenewald J.Z."/>
            <person name="Crous P.W."/>
            <person name="Seidl M.F."/>
        </authorList>
    </citation>
    <scope>NUCLEOTIDE SEQUENCE [LARGE SCALE GENOMIC DNA]</scope>
    <source>
        <strain evidence="3 4">CBS 122670</strain>
    </source>
</reference>
<evidence type="ECO:0000256" key="1">
    <source>
        <dbReference type="SAM" id="Coils"/>
    </source>
</evidence>
<dbReference type="EMBL" id="JBBPDW010000007">
    <property type="protein sequence ID" value="KAK7550746.1"/>
    <property type="molecule type" value="Genomic_DNA"/>
</dbReference>
<dbReference type="Proteomes" id="UP001365128">
    <property type="component" value="Unassembled WGS sequence"/>
</dbReference>
<feature type="region of interest" description="Disordered" evidence="2">
    <location>
        <begin position="435"/>
        <end position="465"/>
    </location>
</feature>